<dbReference type="InterPro" id="IPR022775">
    <property type="entry name" value="AP_mu_sigma_su"/>
</dbReference>
<dbReference type="InterPro" id="IPR050431">
    <property type="entry name" value="Adaptor_comp_med_subunit"/>
</dbReference>
<dbReference type="GO" id="GO:0005886">
    <property type="term" value="C:plasma membrane"/>
    <property type="evidence" value="ECO:0007669"/>
    <property type="project" value="UniProtKB-SubCell"/>
</dbReference>
<dbReference type="GO" id="GO:0006897">
    <property type="term" value="P:endocytosis"/>
    <property type="evidence" value="ECO:0007669"/>
    <property type="project" value="UniProtKB-KW"/>
</dbReference>
<evidence type="ECO:0000259" key="11">
    <source>
        <dbReference type="PROSITE" id="PS51072"/>
    </source>
</evidence>
<evidence type="ECO:0000256" key="3">
    <source>
        <dbReference type="ARBA" id="ARBA00022448"/>
    </source>
</evidence>
<dbReference type="InterPro" id="IPR011012">
    <property type="entry name" value="Longin-like_dom_sf"/>
</dbReference>
<evidence type="ECO:0000256" key="1">
    <source>
        <dbReference type="ARBA" id="ARBA00004236"/>
    </source>
</evidence>
<dbReference type="PIRSF" id="PIRSF005992">
    <property type="entry name" value="Clathrin_mu"/>
    <property type="match status" value="1"/>
</dbReference>
<dbReference type="Pfam" id="PF00928">
    <property type="entry name" value="Adap_comp_sub"/>
    <property type="match status" value="1"/>
</dbReference>
<dbReference type="PROSITE" id="PS00990">
    <property type="entry name" value="CLAT_ADAPTOR_M_1"/>
    <property type="match status" value="1"/>
</dbReference>
<dbReference type="Gene3D" id="3.30.450.60">
    <property type="match status" value="1"/>
</dbReference>
<comment type="subcellular location">
    <subcellularLocation>
        <location evidence="1">Cell membrane</location>
    </subcellularLocation>
    <subcellularLocation>
        <location evidence="2">Membrane</location>
        <location evidence="2">Coated pit</location>
        <topology evidence="2">Peripheral membrane protein</topology>
        <orientation evidence="2">Cytoplasmic side</orientation>
    </subcellularLocation>
</comment>
<dbReference type="GO" id="GO:0008289">
    <property type="term" value="F:lipid binding"/>
    <property type="evidence" value="ECO:0007669"/>
    <property type="project" value="UniProtKB-KW"/>
</dbReference>
<dbReference type="CDD" id="cd14836">
    <property type="entry name" value="AP2_Mu_N"/>
    <property type="match status" value="1"/>
</dbReference>
<feature type="binding site" evidence="10">
    <location>
        <position position="354"/>
    </location>
    <ligand>
        <name>a 1,2-diacyl-sn-glycero-3-phospho-(1D-myo-inositol-3,4,5-trisphosphate)</name>
        <dbReference type="ChEBI" id="CHEBI:57836"/>
    </ligand>
</feature>
<keyword evidence="10" id="KW-0446">Lipid-binding</keyword>
<evidence type="ECO:0000313" key="12">
    <source>
        <dbReference type="EMBL" id="CAH1774110.1"/>
    </source>
</evidence>
<dbReference type="Pfam" id="PF01217">
    <property type="entry name" value="Clat_adaptor_s"/>
    <property type="match status" value="1"/>
</dbReference>
<keyword evidence="13" id="KW-1185">Reference proteome</keyword>
<feature type="binding site" evidence="10">
    <location>
        <position position="341"/>
    </location>
    <ligand>
        <name>a 1,2-diacyl-sn-glycero-3-phospho-(1D-myo-inositol-3,4,5-trisphosphate)</name>
        <dbReference type="ChEBI" id="CHEBI:57836"/>
    </ligand>
</feature>
<dbReference type="SUPFAM" id="SSF49447">
    <property type="entry name" value="Second domain of Mu2 adaptin subunit (ap50) of ap2 adaptor"/>
    <property type="match status" value="1"/>
</dbReference>
<dbReference type="PRINTS" id="PR00314">
    <property type="entry name" value="CLATHRINADPT"/>
</dbReference>
<keyword evidence="5" id="KW-0254">Endocytosis</keyword>
<evidence type="ECO:0000256" key="5">
    <source>
        <dbReference type="ARBA" id="ARBA00022583"/>
    </source>
</evidence>
<dbReference type="InterPro" id="IPR028565">
    <property type="entry name" value="MHD"/>
</dbReference>
<comment type="caution">
    <text evidence="12">The sequence shown here is derived from an EMBL/GenBank/DDBJ whole genome shotgun (WGS) entry which is preliminary data.</text>
</comment>
<dbReference type="FunFam" id="3.30.450.60:FF:000002">
    <property type="entry name" value="AP-2 complex subunit mu, putative"/>
    <property type="match status" value="1"/>
</dbReference>
<keyword evidence="4" id="KW-1003">Cell membrane</keyword>
<accession>A0A8S4N0G5</accession>
<dbReference type="InterPro" id="IPR043532">
    <property type="entry name" value="AP2_Mu_N"/>
</dbReference>
<keyword evidence="6 9" id="KW-0653">Protein transport</keyword>
<dbReference type="GO" id="GO:0006886">
    <property type="term" value="P:intracellular protein transport"/>
    <property type="evidence" value="ECO:0007669"/>
    <property type="project" value="UniProtKB-UniRule"/>
</dbReference>
<dbReference type="PROSITE" id="PS00991">
    <property type="entry name" value="CLAT_ADAPTOR_M_2"/>
    <property type="match status" value="1"/>
</dbReference>
<evidence type="ECO:0000256" key="9">
    <source>
        <dbReference type="PIRNR" id="PIRNR005992"/>
    </source>
</evidence>
<dbReference type="Proteomes" id="UP000749559">
    <property type="component" value="Unassembled WGS sequence"/>
</dbReference>
<evidence type="ECO:0000256" key="4">
    <source>
        <dbReference type="ARBA" id="ARBA00022475"/>
    </source>
</evidence>
<dbReference type="GO" id="GO:0030131">
    <property type="term" value="C:clathrin adaptor complex"/>
    <property type="evidence" value="ECO:0007669"/>
    <property type="project" value="UniProtKB-UniRule"/>
</dbReference>
<evidence type="ECO:0000256" key="6">
    <source>
        <dbReference type="ARBA" id="ARBA00022927"/>
    </source>
</evidence>
<keyword evidence="8" id="KW-0168">Coated pit</keyword>
<protein>
    <recommendedName>
        <fullName evidence="11">MHD domain-containing protein</fullName>
    </recommendedName>
</protein>
<dbReference type="InterPro" id="IPR043512">
    <property type="entry name" value="Mu2_C"/>
</dbReference>
<name>A0A8S4N0G5_OWEFU</name>
<dbReference type="Gene3D" id="2.60.40.1170">
    <property type="entry name" value="Mu homology domain, subdomain B"/>
    <property type="match status" value="2"/>
</dbReference>
<reference evidence="12" key="1">
    <citation type="submission" date="2022-03" db="EMBL/GenBank/DDBJ databases">
        <authorList>
            <person name="Martin C."/>
        </authorList>
    </citation>
    <scope>NUCLEOTIDE SEQUENCE</scope>
</reference>
<evidence type="ECO:0000256" key="2">
    <source>
        <dbReference type="ARBA" id="ARBA00004277"/>
    </source>
</evidence>
<feature type="domain" description="MHD" evidence="11">
    <location>
        <begin position="168"/>
        <end position="432"/>
    </location>
</feature>
<dbReference type="InterPro" id="IPR036168">
    <property type="entry name" value="AP2_Mu_C_sf"/>
</dbReference>
<feature type="binding site" evidence="10">
    <location>
        <position position="339"/>
    </location>
    <ligand>
        <name>a 1,2-diacyl-sn-glycero-3-phospho-(1D-myo-inositol-3,4,5-trisphosphate)</name>
        <dbReference type="ChEBI" id="CHEBI:57836"/>
    </ligand>
</feature>
<dbReference type="InterPro" id="IPR001392">
    <property type="entry name" value="Clathrin_mu"/>
</dbReference>
<comment type="similarity">
    <text evidence="9">Belongs to the adaptor complexes medium subunit family.</text>
</comment>
<organism evidence="12 13">
    <name type="scientific">Owenia fusiformis</name>
    <name type="common">Polychaete worm</name>
    <dbReference type="NCBI Taxonomy" id="6347"/>
    <lineage>
        <taxon>Eukaryota</taxon>
        <taxon>Metazoa</taxon>
        <taxon>Spiralia</taxon>
        <taxon>Lophotrochozoa</taxon>
        <taxon>Annelida</taxon>
        <taxon>Polychaeta</taxon>
        <taxon>Sedentaria</taxon>
        <taxon>Canalipalpata</taxon>
        <taxon>Sabellida</taxon>
        <taxon>Oweniida</taxon>
        <taxon>Oweniidae</taxon>
        <taxon>Owenia</taxon>
    </lineage>
</organism>
<dbReference type="InterPro" id="IPR018240">
    <property type="entry name" value="Clathrin_mu_CS"/>
</dbReference>
<evidence type="ECO:0000256" key="10">
    <source>
        <dbReference type="PIRSR" id="PIRSR005992-1"/>
    </source>
</evidence>
<keyword evidence="7" id="KW-0472">Membrane</keyword>
<evidence type="ECO:0000313" key="13">
    <source>
        <dbReference type="Proteomes" id="UP000749559"/>
    </source>
</evidence>
<dbReference type="OrthoDB" id="10259133at2759"/>
<dbReference type="PANTHER" id="PTHR10529">
    <property type="entry name" value="AP COMPLEX SUBUNIT MU"/>
    <property type="match status" value="1"/>
</dbReference>
<dbReference type="EMBL" id="CAIIXF020000001">
    <property type="protein sequence ID" value="CAH1774110.1"/>
    <property type="molecule type" value="Genomic_DNA"/>
</dbReference>
<dbReference type="AlphaFoldDB" id="A0A8S4N0G5"/>
<feature type="binding site" evidence="10">
    <location>
        <position position="352"/>
    </location>
    <ligand>
        <name>a 1,2-diacyl-sn-glycero-3-phospho-(1D-myo-inositol-3,4,5-trisphosphate)</name>
        <dbReference type="ChEBI" id="CHEBI:57836"/>
    </ligand>
</feature>
<evidence type="ECO:0000256" key="7">
    <source>
        <dbReference type="ARBA" id="ARBA00023136"/>
    </source>
</evidence>
<sequence>MIGGLFIYNHKGEVLISRVYRDDIGRNAVDAFRVNVIHARQQVRSPVNNIARTSFFHIKRSNIWVAAVTKQNVNAGMVFEFLNKIVEVMSSYFGKVSEENIKNNFVLIYELLDEILDFGYPQNSDTGILKTFITQQGVRSQTKEETSQITSQVTGQIGWRREGIKYRRNELFLDVLENVNLLMSPQGQVLSAHVAGRIMIKSFLSGMPECKFGINDKVSMESKAKVSSDPSKGSGKTSIAIDDCQFHQCVKLSKFETEHSISFIPPDGEYELMRYRTTKDISLPFRVIPLVREIGRQKMEVKVVVKSNFKPSLLAQRVEVRIPTPLNTSGVQVICMKGKAKYKASENAIVWKIKRMGGMKECQLSAEIELLNTNDKKKWTRPPISMNFEVPFAPSGFKVRYLKVFEPKLNYSDHDVIKWVRYIGKSGLYETRC</sequence>
<dbReference type="PROSITE" id="PS51072">
    <property type="entry name" value="MHD"/>
    <property type="match status" value="1"/>
</dbReference>
<dbReference type="GO" id="GO:0005905">
    <property type="term" value="C:clathrin-coated pit"/>
    <property type="evidence" value="ECO:0007669"/>
    <property type="project" value="UniProtKB-KW"/>
</dbReference>
<dbReference type="SUPFAM" id="SSF64356">
    <property type="entry name" value="SNARE-like"/>
    <property type="match status" value="1"/>
</dbReference>
<dbReference type="CDD" id="cd09251">
    <property type="entry name" value="AP-2_Mu2_Cterm"/>
    <property type="match status" value="1"/>
</dbReference>
<evidence type="ECO:0000256" key="8">
    <source>
        <dbReference type="ARBA" id="ARBA00023176"/>
    </source>
</evidence>
<feature type="binding site" evidence="10">
    <location>
        <position position="343"/>
    </location>
    <ligand>
        <name>a 1,2-diacyl-sn-glycero-3-phospho-(1D-myo-inositol-3,4,5-trisphosphate)</name>
        <dbReference type="ChEBI" id="CHEBI:57836"/>
    </ligand>
</feature>
<proteinExistence type="inferred from homology"/>
<keyword evidence="3 9" id="KW-0813">Transport</keyword>
<gene>
    <name evidence="12" type="ORF">OFUS_LOCUS1630</name>
</gene>
<dbReference type="FunFam" id="2.60.40.1170:FF:000003">
    <property type="entry name" value="Putative AP-2 complex subunit mu"/>
    <property type="match status" value="1"/>
</dbReference>